<keyword evidence="12" id="KW-1185">Reference proteome</keyword>
<dbReference type="EMBL" id="KV454214">
    <property type="protein sequence ID" value="ODQ57128.1"/>
    <property type="molecule type" value="Genomic_DNA"/>
</dbReference>
<evidence type="ECO:0000256" key="5">
    <source>
        <dbReference type="ARBA" id="ARBA00022679"/>
    </source>
</evidence>
<dbReference type="GO" id="GO:0018279">
    <property type="term" value="P:protein N-linked glycosylation via asparagine"/>
    <property type="evidence" value="ECO:0007669"/>
    <property type="project" value="EnsemblFungi"/>
</dbReference>
<keyword evidence="5 10" id="KW-0808">Transferase</keyword>
<sequence>MQTLKPAKEMVKLQRKKDTSMAADLKLTDEEIKYLEVPYLPKQRTDPSLLFYGSAIYDFLSPFKRAQNQWAARYIVVIFAIIIRSAIGFGSYSGSNTPPMYGDFEAQRHWLEITQHLPISKWYWYDLEYWGLDYPPLTAYHSWFLGKLGSLIDPSWFALDASRGIENQNIKSFMRFTVILSEIIIYTPAVFRFTRWNGRHIKQSPIDQTIAASMILFQPSLMIIDHGHFQYNSVMLGFTLLSIVHLFYENYMLASMFFVFSLGFKQMSLYYSPIIFFYLLSRCFNHSDTKASFINRINYLRLILIAISTVISFVILFGPLFLFGDLENLSQSIHRIFPFARGIFEDKVANFWCFSNIFIKYRQLFTQQQLQLASLGLTLLGFLPACLITVLYPRKCLLPWSLSACSMSFFLFSFQVHEKSILVPLLPITLLYSTKNTDEIAMVSWINNIALFSMWPLLKKDGLTLQYMAVFLLSNWLFGNLSFITPKFLPNFLTPGPSISLIDGDLKKRHGLPSSWFWKFVILSSYIGISCVHFVDFFVQPPSQYPDLWVLANVSLSFGCFGLFWLWIYYKLITLRDVTH</sequence>
<feature type="transmembrane region" description="Helical" evidence="10">
    <location>
        <begin position="397"/>
        <end position="416"/>
    </location>
</feature>
<keyword evidence="7 10" id="KW-0256">Endoplasmic reticulum</keyword>
<keyword evidence="9 10" id="KW-0472">Membrane</keyword>
<evidence type="ECO:0000256" key="6">
    <source>
        <dbReference type="ARBA" id="ARBA00022692"/>
    </source>
</evidence>
<evidence type="ECO:0000313" key="11">
    <source>
        <dbReference type="EMBL" id="ODQ57128.1"/>
    </source>
</evidence>
<dbReference type="PANTHER" id="PTHR12413:SF1">
    <property type="entry name" value="DOLICHYL PYROPHOSPHATE MAN9GLCNAC2 ALPHA-1,3-GLUCOSYLTRANSFERASE"/>
    <property type="match status" value="1"/>
</dbReference>
<evidence type="ECO:0000313" key="12">
    <source>
        <dbReference type="Proteomes" id="UP000094112"/>
    </source>
</evidence>
<dbReference type="GO" id="GO:0005789">
    <property type="term" value="C:endoplasmic reticulum membrane"/>
    <property type="evidence" value="ECO:0007669"/>
    <property type="project" value="UniProtKB-SubCell"/>
</dbReference>
<evidence type="ECO:0000256" key="7">
    <source>
        <dbReference type="ARBA" id="ARBA00022824"/>
    </source>
</evidence>
<feature type="transmembrane region" description="Helical" evidence="10">
    <location>
        <begin position="71"/>
        <end position="92"/>
    </location>
</feature>
<keyword evidence="4 10" id="KW-0328">Glycosyltransferase</keyword>
<feature type="transmembrane region" description="Helical" evidence="10">
    <location>
        <begin position="465"/>
        <end position="484"/>
    </location>
</feature>
<dbReference type="Pfam" id="PF03155">
    <property type="entry name" value="Alg6_Alg8"/>
    <property type="match status" value="1"/>
</dbReference>
<keyword evidence="6 10" id="KW-0812">Transmembrane</keyword>
<dbReference type="Proteomes" id="UP000094112">
    <property type="component" value="Unassembled WGS sequence"/>
</dbReference>
<dbReference type="STRING" id="683960.A0A1E3NVF8"/>
<dbReference type="InterPro" id="IPR004856">
    <property type="entry name" value="Glyco_trans_ALG6/ALG8"/>
</dbReference>
<evidence type="ECO:0000256" key="9">
    <source>
        <dbReference type="ARBA" id="ARBA00023136"/>
    </source>
</evidence>
<feature type="transmembrane region" description="Helical" evidence="10">
    <location>
        <begin position="173"/>
        <end position="193"/>
    </location>
</feature>
<comment type="subcellular location">
    <subcellularLocation>
        <location evidence="1 10">Endoplasmic reticulum membrane</location>
        <topology evidence="1 10">Multi-pass membrane protein</topology>
    </subcellularLocation>
</comment>
<evidence type="ECO:0000256" key="10">
    <source>
        <dbReference type="RuleBase" id="RU363110"/>
    </source>
</evidence>
<proteinExistence type="inferred from homology"/>
<feature type="transmembrane region" description="Helical" evidence="10">
    <location>
        <begin position="548"/>
        <end position="570"/>
    </location>
</feature>
<evidence type="ECO:0000256" key="1">
    <source>
        <dbReference type="ARBA" id="ARBA00004477"/>
    </source>
</evidence>
<dbReference type="OrthoDB" id="5589195at2759"/>
<feature type="transmembrane region" description="Helical" evidence="10">
    <location>
        <begin position="229"/>
        <end position="248"/>
    </location>
</feature>
<gene>
    <name evidence="11" type="ORF">WICANDRAFT_65389</name>
</gene>
<dbReference type="GO" id="GO:0009060">
    <property type="term" value="P:aerobic respiration"/>
    <property type="evidence" value="ECO:0007669"/>
    <property type="project" value="EnsemblFungi"/>
</dbReference>
<feature type="transmembrane region" description="Helical" evidence="10">
    <location>
        <begin position="299"/>
        <end position="322"/>
    </location>
</feature>
<dbReference type="AlphaFoldDB" id="A0A1E3NVF8"/>
<name>A0A1E3NVF8_WICAA</name>
<evidence type="ECO:0000256" key="4">
    <source>
        <dbReference type="ARBA" id="ARBA00022676"/>
    </source>
</evidence>
<evidence type="ECO:0000256" key="8">
    <source>
        <dbReference type="ARBA" id="ARBA00022989"/>
    </source>
</evidence>
<feature type="transmembrane region" description="Helical" evidence="10">
    <location>
        <begin position="516"/>
        <end position="539"/>
    </location>
</feature>
<organism evidence="11 12">
    <name type="scientific">Wickerhamomyces anomalus (strain ATCC 58044 / CBS 1984 / NCYC 433 / NRRL Y-366-8)</name>
    <name type="common">Yeast</name>
    <name type="synonym">Hansenula anomala</name>
    <dbReference type="NCBI Taxonomy" id="683960"/>
    <lineage>
        <taxon>Eukaryota</taxon>
        <taxon>Fungi</taxon>
        <taxon>Dikarya</taxon>
        <taxon>Ascomycota</taxon>
        <taxon>Saccharomycotina</taxon>
        <taxon>Saccharomycetes</taxon>
        <taxon>Phaffomycetales</taxon>
        <taxon>Wickerhamomycetaceae</taxon>
        <taxon>Wickerhamomyces</taxon>
    </lineage>
</organism>
<dbReference type="EC" id="2.4.1.-" evidence="10"/>
<comment type="pathway">
    <text evidence="2 10">Protein modification; protein glycosylation.</text>
</comment>
<protein>
    <recommendedName>
        <fullName evidence="10">Alpha-1,3-glucosyltransferase</fullName>
        <ecNumber evidence="10">2.4.1.-</ecNumber>
    </recommendedName>
</protein>
<feature type="transmembrane region" description="Helical" evidence="10">
    <location>
        <begin position="370"/>
        <end position="390"/>
    </location>
</feature>
<feature type="transmembrane region" description="Helical" evidence="10">
    <location>
        <begin position="254"/>
        <end position="279"/>
    </location>
</feature>
<keyword evidence="8 10" id="KW-1133">Transmembrane helix</keyword>
<dbReference type="UniPathway" id="UPA00378"/>
<dbReference type="RefSeq" id="XP_019036335.1">
    <property type="nucleotide sequence ID" value="XM_019183902.1"/>
</dbReference>
<evidence type="ECO:0000256" key="3">
    <source>
        <dbReference type="ARBA" id="ARBA00008715"/>
    </source>
</evidence>
<reference evidence="11 12" key="1">
    <citation type="journal article" date="2016" name="Proc. Natl. Acad. Sci. U.S.A.">
        <title>Comparative genomics of biotechnologically important yeasts.</title>
        <authorList>
            <person name="Riley R."/>
            <person name="Haridas S."/>
            <person name="Wolfe K.H."/>
            <person name="Lopes M.R."/>
            <person name="Hittinger C.T."/>
            <person name="Goeker M."/>
            <person name="Salamov A.A."/>
            <person name="Wisecaver J.H."/>
            <person name="Long T.M."/>
            <person name="Calvey C.H."/>
            <person name="Aerts A.L."/>
            <person name="Barry K.W."/>
            <person name="Choi C."/>
            <person name="Clum A."/>
            <person name="Coughlan A.Y."/>
            <person name="Deshpande S."/>
            <person name="Douglass A.P."/>
            <person name="Hanson S.J."/>
            <person name="Klenk H.-P."/>
            <person name="LaButti K.M."/>
            <person name="Lapidus A."/>
            <person name="Lindquist E.A."/>
            <person name="Lipzen A.M."/>
            <person name="Meier-Kolthoff J.P."/>
            <person name="Ohm R.A."/>
            <person name="Otillar R.P."/>
            <person name="Pangilinan J.L."/>
            <person name="Peng Y."/>
            <person name="Rokas A."/>
            <person name="Rosa C.A."/>
            <person name="Scheuner C."/>
            <person name="Sibirny A.A."/>
            <person name="Slot J.C."/>
            <person name="Stielow J.B."/>
            <person name="Sun H."/>
            <person name="Kurtzman C.P."/>
            <person name="Blackwell M."/>
            <person name="Grigoriev I.V."/>
            <person name="Jeffries T.W."/>
        </authorList>
    </citation>
    <scope>NUCLEOTIDE SEQUENCE [LARGE SCALE GENOMIC DNA]</scope>
    <source>
        <strain evidence="12">ATCC 58044 / CBS 1984 / NCYC 433 / NRRL Y-366-8</strain>
    </source>
</reference>
<dbReference type="PANTHER" id="PTHR12413">
    <property type="entry name" value="DOLICHYL GLYCOSYLTRANSFERASE"/>
    <property type="match status" value="1"/>
</dbReference>
<evidence type="ECO:0000256" key="2">
    <source>
        <dbReference type="ARBA" id="ARBA00004922"/>
    </source>
</evidence>
<dbReference type="GeneID" id="30201148"/>
<accession>A0A1E3NVF8</accession>
<comment type="similarity">
    <text evidence="3 10">Belongs to the ALG6/ALG8 glucosyltransferase family.</text>
</comment>
<dbReference type="GO" id="GO:0042281">
    <property type="term" value="F:dolichyl pyrophosphate Man9GlcNAc2 alpha-1,3-glucosyltransferase activity"/>
    <property type="evidence" value="ECO:0007669"/>
    <property type="project" value="EnsemblFungi"/>
</dbReference>